<keyword evidence="3 6" id="KW-0378">Hydrolase</keyword>
<dbReference type="InterPro" id="IPR013647">
    <property type="entry name" value="OligopepF_N_dom"/>
</dbReference>
<dbReference type="PANTHER" id="PTHR11804:SF5">
    <property type="entry name" value="OLIGOENDOPEPTIDASE F"/>
    <property type="match status" value="1"/>
</dbReference>
<dbReference type="PANTHER" id="PTHR11804">
    <property type="entry name" value="PROTEASE M3 THIMET OLIGOPEPTIDASE-RELATED"/>
    <property type="match status" value="1"/>
</dbReference>
<dbReference type="GO" id="GO:0006508">
    <property type="term" value="P:proteolysis"/>
    <property type="evidence" value="ECO:0007669"/>
    <property type="project" value="UniProtKB-KW"/>
</dbReference>
<protein>
    <submittedName>
        <fullName evidence="10">Oligoendopeptidase F</fullName>
    </submittedName>
</protein>
<comment type="caution">
    <text evidence="10">The sequence shown here is derived from an EMBL/GenBank/DDBJ whole genome shotgun (WGS) entry which is preliminary data.</text>
</comment>
<reference evidence="10 11" key="1">
    <citation type="submission" date="2017-10" db="EMBL/GenBank/DDBJ databases">
        <title>Draft genome of Longibacter Salinarum.</title>
        <authorList>
            <person name="Goh K.M."/>
            <person name="Shamsir M.S."/>
            <person name="Lim S.W."/>
        </authorList>
    </citation>
    <scope>NUCLEOTIDE SEQUENCE [LARGE SCALE GENOMIC DNA]</scope>
    <source>
        <strain evidence="10 11">KCTC 52045</strain>
    </source>
</reference>
<dbReference type="EMBL" id="PDEQ01000001">
    <property type="protein sequence ID" value="PEN15407.1"/>
    <property type="molecule type" value="Genomic_DNA"/>
</dbReference>
<dbReference type="GO" id="GO:0006518">
    <property type="term" value="P:peptide metabolic process"/>
    <property type="evidence" value="ECO:0007669"/>
    <property type="project" value="TreeGrafter"/>
</dbReference>
<keyword evidence="2 6" id="KW-0479">Metal-binding</keyword>
<evidence type="ECO:0000313" key="10">
    <source>
        <dbReference type="EMBL" id="PEN15407.1"/>
    </source>
</evidence>
<dbReference type="Pfam" id="PF01432">
    <property type="entry name" value="Peptidase_M3"/>
    <property type="match status" value="1"/>
</dbReference>
<evidence type="ECO:0000256" key="2">
    <source>
        <dbReference type="ARBA" id="ARBA00022723"/>
    </source>
</evidence>
<organism evidence="10 11">
    <name type="scientific">Longibacter salinarum</name>
    <dbReference type="NCBI Taxonomy" id="1850348"/>
    <lineage>
        <taxon>Bacteria</taxon>
        <taxon>Pseudomonadati</taxon>
        <taxon>Rhodothermota</taxon>
        <taxon>Rhodothermia</taxon>
        <taxon>Rhodothermales</taxon>
        <taxon>Salisaetaceae</taxon>
        <taxon>Longibacter</taxon>
    </lineage>
</organism>
<keyword evidence="7" id="KW-0175">Coiled coil</keyword>
<keyword evidence="11" id="KW-1185">Reference proteome</keyword>
<comment type="similarity">
    <text evidence="6">Belongs to the peptidase M3 family.</text>
</comment>
<dbReference type="Gene3D" id="1.20.140.70">
    <property type="entry name" value="Oligopeptidase f, N-terminal domain"/>
    <property type="match status" value="1"/>
</dbReference>
<evidence type="ECO:0000256" key="7">
    <source>
        <dbReference type="SAM" id="Coils"/>
    </source>
</evidence>
<keyword evidence="1 6" id="KW-0645">Protease</keyword>
<evidence type="ECO:0000256" key="1">
    <source>
        <dbReference type="ARBA" id="ARBA00022670"/>
    </source>
</evidence>
<feature type="domain" description="Oligopeptidase F N-terminal" evidence="9">
    <location>
        <begin position="113"/>
        <end position="178"/>
    </location>
</feature>
<dbReference type="Pfam" id="PF08439">
    <property type="entry name" value="Peptidase_M3_N"/>
    <property type="match status" value="1"/>
</dbReference>
<dbReference type="CDD" id="cd09610">
    <property type="entry name" value="M3B_PepF"/>
    <property type="match status" value="1"/>
</dbReference>
<evidence type="ECO:0000313" key="11">
    <source>
        <dbReference type="Proteomes" id="UP000220102"/>
    </source>
</evidence>
<dbReference type="OrthoDB" id="9762795at2"/>
<dbReference type="NCBIfam" id="TIGR02290">
    <property type="entry name" value="M3_fam_3"/>
    <property type="match status" value="1"/>
</dbReference>
<dbReference type="InterPro" id="IPR045090">
    <property type="entry name" value="Pept_M3A_M3B"/>
</dbReference>
<dbReference type="InterPro" id="IPR001567">
    <property type="entry name" value="Pept_M3A_M3B_dom"/>
</dbReference>
<name>A0A2A8D3L1_9BACT</name>
<comment type="cofactor">
    <cofactor evidence="6">
        <name>Zn(2+)</name>
        <dbReference type="ChEBI" id="CHEBI:29105"/>
    </cofactor>
    <text evidence="6">Binds 1 zinc ion.</text>
</comment>
<feature type="domain" description="Peptidase M3A/M3B catalytic" evidence="8">
    <location>
        <begin position="197"/>
        <end position="573"/>
    </location>
</feature>
<sequence length="595" mass="68508">MEATQTGAESVNWSLTDLHDDSASLEASLSDAQQRSQQFAETYRGRIEELEADELAEALVELEEIQDDLGRAYAYAYLAWSTNTSDEKHGAQLQKVKEAYNYARQNLLFIEVEWANVEDERAAELLEEEALEPYRHYLEVEQENKKHVLTEPEEKVLSEKQVTGQGAWTRYFDETMGAARYELNGETITQQEILSKLYEPDRDLRKNAALSFTEGLTEEKRTLTYIFNTLLAEKASNDRLRGYDHWMQSRNVSNEVEDETVEALIHAVTSRYDLVARFYKLKKRLLGLDELHDYDRYAPIGEADTRYDWDQARGIVLDAYGDFHPVMSETATRFFEEDWIDAAVKQGKRSGAFSHGTVPSAHPYVLMNYTGRSRDVQTLAHELGHGIHQFLSREQTIFHHGTPLTTAETASVFGEMLVFQRLMSREDDPKNQLAMLISKIDDTIATVFRQIAMNRFEDRIHTERREKGEIPAARFNELWMETQEAMFEGSVALGDHYRHWWSYIPHFLHTPGYVYAYAFGELLVLALYSRYQESGDGFAERYIDLLSAGGSDWPHRLVEPLGVDLTDLDFWHHGLDEIESLIDRAETLAEATETA</sequence>
<accession>A0A2A8D3L1</accession>
<evidence type="ECO:0000256" key="4">
    <source>
        <dbReference type="ARBA" id="ARBA00022833"/>
    </source>
</evidence>
<evidence type="ECO:0000256" key="6">
    <source>
        <dbReference type="RuleBase" id="RU003435"/>
    </source>
</evidence>
<evidence type="ECO:0000259" key="8">
    <source>
        <dbReference type="Pfam" id="PF01432"/>
    </source>
</evidence>
<dbReference type="RefSeq" id="WP_098074304.1">
    <property type="nucleotide sequence ID" value="NZ_PDEQ01000001.1"/>
</dbReference>
<keyword evidence="4 6" id="KW-0862">Zinc</keyword>
<dbReference type="InterPro" id="IPR042088">
    <property type="entry name" value="OligoPept_F_C"/>
</dbReference>
<dbReference type="SUPFAM" id="SSF55486">
    <property type="entry name" value="Metalloproteases ('zincins'), catalytic domain"/>
    <property type="match status" value="1"/>
</dbReference>
<dbReference type="Gene3D" id="1.10.1370.20">
    <property type="entry name" value="Oligoendopeptidase f, C-terminal domain"/>
    <property type="match status" value="1"/>
</dbReference>
<dbReference type="AlphaFoldDB" id="A0A2A8D3L1"/>
<evidence type="ECO:0000256" key="5">
    <source>
        <dbReference type="ARBA" id="ARBA00023049"/>
    </source>
</evidence>
<keyword evidence="5 6" id="KW-0482">Metalloprotease</keyword>
<feature type="coiled-coil region" evidence="7">
    <location>
        <begin position="15"/>
        <end position="72"/>
    </location>
</feature>
<dbReference type="GO" id="GO:0046872">
    <property type="term" value="F:metal ion binding"/>
    <property type="evidence" value="ECO:0007669"/>
    <property type="project" value="UniProtKB-UniRule"/>
</dbReference>
<dbReference type="Proteomes" id="UP000220102">
    <property type="component" value="Unassembled WGS sequence"/>
</dbReference>
<dbReference type="InterPro" id="IPR011977">
    <property type="entry name" value="Pept_M3B_clade3"/>
</dbReference>
<proteinExistence type="inferred from homology"/>
<evidence type="ECO:0000259" key="9">
    <source>
        <dbReference type="Pfam" id="PF08439"/>
    </source>
</evidence>
<gene>
    <name evidence="10" type="ORF">CRI94_02775</name>
</gene>
<evidence type="ECO:0000256" key="3">
    <source>
        <dbReference type="ARBA" id="ARBA00022801"/>
    </source>
</evidence>
<dbReference type="GO" id="GO:0004222">
    <property type="term" value="F:metalloendopeptidase activity"/>
    <property type="evidence" value="ECO:0007669"/>
    <property type="project" value="InterPro"/>
</dbReference>